<reference evidence="5 6" key="1">
    <citation type="journal article" date="2019" name="Commun. Biol.">
        <title>The bagworm genome reveals a unique fibroin gene that provides high tensile strength.</title>
        <authorList>
            <person name="Kono N."/>
            <person name="Nakamura H."/>
            <person name="Ohtoshi R."/>
            <person name="Tomita M."/>
            <person name="Numata K."/>
            <person name="Arakawa K."/>
        </authorList>
    </citation>
    <scope>NUCLEOTIDE SEQUENCE [LARGE SCALE GENOMIC DNA]</scope>
</reference>
<dbReference type="Proteomes" id="UP000299102">
    <property type="component" value="Unassembled WGS sequence"/>
</dbReference>
<evidence type="ECO:0000256" key="3">
    <source>
        <dbReference type="PROSITE-ProRule" id="PRU00497"/>
    </source>
</evidence>
<protein>
    <submittedName>
        <fullName evidence="5">Cuticle protein 19</fullName>
    </submittedName>
</protein>
<dbReference type="GO" id="GO:0005615">
    <property type="term" value="C:extracellular space"/>
    <property type="evidence" value="ECO:0007669"/>
    <property type="project" value="TreeGrafter"/>
</dbReference>
<proteinExistence type="predicted"/>
<keyword evidence="6" id="KW-1185">Reference proteome</keyword>
<dbReference type="PROSITE" id="PS51155">
    <property type="entry name" value="CHIT_BIND_RR_2"/>
    <property type="match status" value="1"/>
</dbReference>
<evidence type="ECO:0000313" key="6">
    <source>
        <dbReference type="Proteomes" id="UP000299102"/>
    </source>
</evidence>
<comment type="caution">
    <text evidence="5">The sequence shown here is derived from an EMBL/GenBank/DDBJ whole genome shotgun (WGS) entry which is preliminary data.</text>
</comment>
<keyword evidence="1 3" id="KW-0193">Cuticle</keyword>
<dbReference type="GO" id="GO:0031012">
    <property type="term" value="C:extracellular matrix"/>
    <property type="evidence" value="ECO:0007669"/>
    <property type="project" value="TreeGrafter"/>
</dbReference>
<evidence type="ECO:0000256" key="1">
    <source>
        <dbReference type="ARBA" id="ARBA00022460"/>
    </source>
</evidence>
<dbReference type="InterPro" id="IPR031311">
    <property type="entry name" value="CHIT_BIND_RR_consensus"/>
</dbReference>
<dbReference type="InterPro" id="IPR000618">
    <property type="entry name" value="Insect_cuticle"/>
</dbReference>
<gene>
    <name evidence="5" type="ORF">EVAR_58801_1</name>
</gene>
<dbReference type="PRINTS" id="PR00947">
    <property type="entry name" value="CUTICLE"/>
</dbReference>
<dbReference type="InterPro" id="IPR051217">
    <property type="entry name" value="Insect_Cuticle_Struc_Prot"/>
</dbReference>
<dbReference type="EMBL" id="BGZK01001251">
    <property type="protein sequence ID" value="GBP75520.1"/>
    <property type="molecule type" value="Genomic_DNA"/>
</dbReference>
<feature type="chain" id="PRO_5020036870" evidence="4">
    <location>
        <begin position="29"/>
        <end position="178"/>
    </location>
</feature>
<sequence>MIRQVTLFLGIIITASCTLLHQIPTATAFNNYGIQPYGSDPSYDFAYDVNDPYTGDVKNQAEAKRGDVVSGQYSLLQPDGVHRVVDYRADSYNGFRATVNDNGNRNVPANDRHDQQVLSRENTIDREENLRRTYSNHGNSLTNGNTHNGALTQPTITRNVVIHPLPTPDPWNPVVWRR</sequence>
<dbReference type="Pfam" id="PF00379">
    <property type="entry name" value="Chitin_bind_4"/>
    <property type="match status" value="1"/>
</dbReference>
<dbReference type="AlphaFoldDB" id="A0A4C1YKD0"/>
<organism evidence="5 6">
    <name type="scientific">Eumeta variegata</name>
    <name type="common">Bagworm moth</name>
    <name type="synonym">Eumeta japonica</name>
    <dbReference type="NCBI Taxonomy" id="151549"/>
    <lineage>
        <taxon>Eukaryota</taxon>
        <taxon>Metazoa</taxon>
        <taxon>Ecdysozoa</taxon>
        <taxon>Arthropoda</taxon>
        <taxon>Hexapoda</taxon>
        <taxon>Insecta</taxon>
        <taxon>Pterygota</taxon>
        <taxon>Neoptera</taxon>
        <taxon>Endopterygota</taxon>
        <taxon>Lepidoptera</taxon>
        <taxon>Glossata</taxon>
        <taxon>Ditrysia</taxon>
        <taxon>Tineoidea</taxon>
        <taxon>Psychidae</taxon>
        <taxon>Oiketicinae</taxon>
        <taxon>Eumeta</taxon>
    </lineage>
</organism>
<evidence type="ECO:0000256" key="2">
    <source>
        <dbReference type="ARBA" id="ARBA00022729"/>
    </source>
</evidence>
<dbReference type="PROSITE" id="PS51257">
    <property type="entry name" value="PROKAR_LIPOPROTEIN"/>
    <property type="match status" value="1"/>
</dbReference>
<name>A0A4C1YKD0_EUMVA</name>
<dbReference type="OrthoDB" id="7423444at2759"/>
<dbReference type="PANTHER" id="PTHR12236:SF75">
    <property type="entry name" value="CUTICULAR PROTEIN 62BB, ISOFORM A"/>
    <property type="match status" value="1"/>
</dbReference>
<accession>A0A4C1YKD0</accession>
<dbReference type="PANTHER" id="PTHR12236">
    <property type="entry name" value="STRUCTURAL CONTITUENT OF CUTICLE"/>
    <property type="match status" value="1"/>
</dbReference>
<evidence type="ECO:0000313" key="5">
    <source>
        <dbReference type="EMBL" id="GBP75520.1"/>
    </source>
</evidence>
<keyword evidence="2 4" id="KW-0732">Signal</keyword>
<dbReference type="STRING" id="151549.A0A4C1YKD0"/>
<evidence type="ECO:0000256" key="4">
    <source>
        <dbReference type="SAM" id="SignalP"/>
    </source>
</evidence>
<feature type="signal peptide" evidence="4">
    <location>
        <begin position="1"/>
        <end position="28"/>
    </location>
</feature>
<dbReference type="GO" id="GO:0042302">
    <property type="term" value="F:structural constituent of cuticle"/>
    <property type="evidence" value="ECO:0007669"/>
    <property type="project" value="UniProtKB-UniRule"/>
</dbReference>
<dbReference type="PROSITE" id="PS00233">
    <property type="entry name" value="CHIT_BIND_RR_1"/>
    <property type="match status" value="1"/>
</dbReference>